<feature type="chain" id="PRO_5040131775" description="Secreted protein" evidence="2">
    <location>
        <begin position="20"/>
        <end position="200"/>
    </location>
</feature>
<evidence type="ECO:0000313" key="3">
    <source>
        <dbReference type="EMBL" id="KAF2268874.1"/>
    </source>
</evidence>
<name>A0A9P4N8E4_9PLEO</name>
<evidence type="ECO:0000313" key="4">
    <source>
        <dbReference type="Proteomes" id="UP000800093"/>
    </source>
</evidence>
<comment type="caution">
    <text evidence="3">The sequence shown here is derived from an EMBL/GenBank/DDBJ whole genome shotgun (WGS) entry which is preliminary data.</text>
</comment>
<evidence type="ECO:0000256" key="1">
    <source>
        <dbReference type="SAM" id="MobiDB-lite"/>
    </source>
</evidence>
<feature type="compositionally biased region" description="Basic and acidic residues" evidence="1">
    <location>
        <begin position="44"/>
        <end position="62"/>
    </location>
</feature>
<sequence length="200" mass="22478">MELWRGASVTWWMWRFVVAEWQECAWVNNNRQNCRSDAATPHARGRDDNGDDEAVGRGIEEQQRGRTMRTLIALGSTIARGWAVDGMGWVGMGWETRARWTILFSAGGPALQLLQLDGFVWTRTDPPTPPMTRQPMPGRPACASPLNLLSDSQRRLVESVQSYRRPSDAARVWLRYHKKQAARTATACFCAPSNCVAACL</sequence>
<keyword evidence="4" id="KW-1185">Reference proteome</keyword>
<reference evidence="4" key="1">
    <citation type="journal article" date="2020" name="Stud. Mycol.">
        <title>101 Dothideomycetes genomes: A test case for predicting lifestyles and emergence of pathogens.</title>
        <authorList>
            <person name="Haridas S."/>
            <person name="Albert R."/>
            <person name="Binder M."/>
            <person name="Bloem J."/>
            <person name="LaButti K."/>
            <person name="Salamov A."/>
            <person name="Andreopoulos B."/>
            <person name="Baker S."/>
            <person name="Barry K."/>
            <person name="Bills G."/>
            <person name="Bluhm B."/>
            <person name="Cannon C."/>
            <person name="Castanera R."/>
            <person name="Culley D."/>
            <person name="Daum C."/>
            <person name="Ezra D."/>
            <person name="Gonzalez J."/>
            <person name="Henrissat B."/>
            <person name="Kuo A."/>
            <person name="Liang C."/>
            <person name="Lipzen A."/>
            <person name="Lutzoni F."/>
            <person name="Magnuson J."/>
            <person name="Mondo S."/>
            <person name="Nolan M."/>
            <person name="Ohm R."/>
            <person name="Pangilinan J."/>
            <person name="Park H.-J."/>
            <person name="Ramirez L."/>
            <person name="Alfaro M."/>
            <person name="Sun H."/>
            <person name="Tritt A."/>
            <person name="Yoshinaga Y."/>
            <person name="Zwiers L.-H."/>
            <person name="Turgeon B."/>
            <person name="Goodwin S."/>
            <person name="Spatafora J."/>
            <person name="Crous P."/>
            <person name="Grigoriev I."/>
        </authorList>
    </citation>
    <scope>NUCLEOTIDE SEQUENCE [LARGE SCALE GENOMIC DNA]</scope>
    <source>
        <strain evidence="4">CBS 304.66</strain>
    </source>
</reference>
<evidence type="ECO:0000256" key="2">
    <source>
        <dbReference type="SAM" id="SignalP"/>
    </source>
</evidence>
<accession>A0A9P4N8E4</accession>
<keyword evidence="2" id="KW-0732">Signal</keyword>
<gene>
    <name evidence="3" type="ORF">CC78DRAFT_575857</name>
</gene>
<proteinExistence type="predicted"/>
<evidence type="ECO:0008006" key="5">
    <source>
        <dbReference type="Google" id="ProtNLM"/>
    </source>
</evidence>
<protein>
    <recommendedName>
        <fullName evidence="5">Secreted protein</fullName>
    </recommendedName>
</protein>
<dbReference type="EMBL" id="ML986585">
    <property type="protein sequence ID" value="KAF2268874.1"/>
    <property type="molecule type" value="Genomic_DNA"/>
</dbReference>
<dbReference type="AlphaFoldDB" id="A0A9P4N8E4"/>
<organism evidence="3 4">
    <name type="scientific">Lojkania enalia</name>
    <dbReference type="NCBI Taxonomy" id="147567"/>
    <lineage>
        <taxon>Eukaryota</taxon>
        <taxon>Fungi</taxon>
        <taxon>Dikarya</taxon>
        <taxon>Ascomycota</taxon>
        <taxon>Pezizomycotina</taxon>
        <taxon>Dothideomycetes</taxon>
        <taxon>Pleosporomycetidae</taxon>
        <taxon>Pleosporales</taxon>
        <taxon>Pleosporales incertae sedis</taxon>
        <taxon>Lojkania</taxon>
    </lineage>
</organism>
<feature type="region of interest" description="Disordered" evidence="1">
    <location>
        <begin position="35"/>
        <end position="62"/>
    </location>
</feature>
<dbReference type="Proteomes" id="UP000800093">
    <property type="component" value="Unassembled WGS sequence"/>
</dbReference>
<feature type="signal peptide" evidence="2">
    <location>
        <begin position="1"/>
        <end position="19"/>
    </location>
</feature>